<dbReference type="Gene3D" id="3.60.21.60">
    <property type="match status" value="1"/>
</dbReference>
<keyword evidence="5" id="KW-0539">Nucleus</keyword>
<dbReference type="InterPro" id="IPR016722">
    <property type="entry name" value="DNA_pol_alpha_bsu"/>
</dbReference>
<feature type="domain" description="DNA polymerase alpha subunit B OB" evidence="7">
    <location>
        <begin position="200"/>
        <end position="300"/>
    </location>
</feature>
<evidence type="ECO:0000256" key="1">
    <source>
        <dbReference type="ARBA" id="ARBA00004123"/>
    </source>
</evidence>
<gene>
    <name evidence="8" type="ORF">TTHERM_00614820</name>
</gene>
<dbReference type="FunCoup" id="I7MAE1">
    <property type="interactions" value="217"/>
</dbReference>
<evidence type="ECO:0007829" key="10">
    <source>
        <dbReference type="PDB" id="7UY8"/>
    </source>
</evidence>
<dbReference type="Proteomes" id="UP000009168">
    <property type="component" value="Unassembled WGS sequence"/>
</dbReference>
<dbReference type="Pfam" id="PF22062">
    <property type="entry name" value="OB_DPOA2"/>
    <property type="match status" value="1"/>
</dbReference>
<dbReference type="PANTHER" id="PTHR23061">
    <property type="entry name" value="DNA POLYMERASE 2 ALPHA 70 KDA SUBUNIT"/>
    <property type="match status" value="1"/>
</dbReference>
<dbReference type="OrthoDB" id="336885at2759"/>
<reference evidence="10" key="2">
    <citation type="journal article" date="2022" name="Nature">
        <title>Structure of Tetrahymena telomerase-bound CST with polymerase alpha-primase.</title>
        <authorList>
            <person name="He Y."/>
            <person name="Song H."/>
            <person name="Chan H."/>
            <person name="Liu B."/>
            <person name="Wang Y."/>
            <person name="Susac L."/>
            <person name="Zhou Z.H."/>
            <person name="Feigon J."/>
        </authorList>
    </citation>
    <scope>STRUCTURE BY ELECTRON MICROSCOPY (4.50 ANGSTROMS)</scope>
</reference>
<proteinExistence type="evidence at protein level"/>
<evidence type="ECO:0000256" key="4">
    <source>
        <dbReference type="ARBA" id="ARBA00022705"/>
    </source>
</evidence>
<keyword evidence="10" id="KW-0002">3D-structure</keyword>
<accession>I7MAE1</accession>
<organism evidence="8 9">
    <name type="scientific">Tetrahymena thermophila (strain SB210)</name>
    <dbReference type="NCBI Taxonomy" id="312017"/>
    <lineage>
        <taxon>Eukaryota</taxon>
        <taxon>Sar</taxon>
        <taxon>Alveolata</taxon>
        <taxon>Ciliophora</taxon>
        <taxon>Intramacronucleata</taxon>
        <taxon>Oligohymenophorea</taxon>
        <taxon>Hymenostomatida</taxon>
        <taxon>Tetrahymenina</taxon>
        <taxon>Tetrahymenidae</taxon>
        <taxon>Tetrahymena</taxon>
    </lineage>
</organism>
<dbReference type="PANTHER" id="PTHR23061:SF12">
    <property type="entry name" value="DNA POLYMERASE ALPHA SUBUNIT B"/>
    <property type="match status" value="1"/>
</dbReference>
<evidence type="ECO:0000313" key="9">
    <source>
        <dbReference type="Proteomes" id="UP000009168"/>
    </source>
</evidence>
<comment type="similarity">
    <text evidence="2">Belongs to the DNA polymerase alpha subunit B family.</text>
</comment>
<evidence type="ECO:0000313" key="8">
    <source>
        <dbReference type="EMBL" id="EAS04406.1"/>
    </source>
</evidence>
<dbReference type="KEGG" id="tet:TTHERM_00614820"/>
<dbReference type="STRING" id="312017.I7MAE1"/>
<dbReference type="GO" id="GO:0005658">
    <property type="term" value="C:alpha DNA polymerase:primase complex"/>
    <property type="evidence" value="ECO:0007669"/>
    <property type="project" value="TreeGrafter"/>
</dbReference>
<sequence length="595" mass="68702">MEEFEKILEEIDSANLSQNAVQQLKQLIISNGILDDEQLMEKWLFQLEAIIYNSKQKFLEAQLMDFKKNVLNQDIKKPQNDNFKKIKESEVQKNIDIIKGDADLFTKASSAKKQTSTQQANNAAIDCEEQLRQQLGKESMLDPKRFSYNSNLPQVNFEKNQHQNSNNMTIVDLFEQYDPNKIPNYLTNNIDKIRKHLEQRILTFKIQNYSQFIVNGEQLINDVSSYSKTEEVKMVGRLISTENGFLNTTNLRIELNRNQYFDLVFENDFDFGNNVLFPNQIVMVKGIINEKEELVVSELITDHIKEITDEEHPKIDNLNQDESQLIMVAAGPFSTVMSTQYTSFDNILHVAKTKKVSTLILLGPFLDIKNEILKDGSIIINSKEYTFEQLQNSLFEKAVKELEGKTQIIIVPSTRDILSTDSIPQMSLEIKVSEHKNSIHSYSNPAYIDIDKLRVYIANSDVGMITLQNSLLDKKIPYMQQSRLTFKALMNQQNLYSIYPMRNPQDSQQILETVKLPNINDFDIPFDYQLEQYPHIIISPSSLPKFATKIYNTVVINPNYVIRDGSQAGNFAIITLFKDSDIPIHERTRVDLYCL</sequence>
<dbReference type="EMBL" id="GG662448">
    <property type="protein sequence ID" value="EAS04406.1"/>
    <property type="molecule type" value="Genomic_DNA"/>
</dbReference>
<name>I7MAE1_TETTS</name>
<comment type="subcellular location">
    <subcellularLocation>
        <location evidence="1">Nucleus</location>
    </subcellularLocation>
</comment>
<dbReference type="EMDB" id="EMD-26867"/>
<dbReference type="GeneID" id="7837777"/>
<dbReference type="SMR" id="I7MAE1"/>
<protein>
    <recommendedName>
        <fullName evidence="3">DNA polymerase alpha subunit B</fullName>
    </recommendedName>
</protein>
<keyword evidence="4" id="KW-0235">DNA replication</keyword>
<dbReference type="InParanoid" id="I7MAE1"/>
<evidence type="ECO:0000259" key="6">
    <source>
        <dbReference type="Pfam" id="PF04042"/>
    </source>
</evidence>
<feature type="domain" description="DNA polymerase alpha/delta/epsilon subunit B" evidence="6">
    <location>
        <begin position="326"/>
        <end position="548"/>
    </location>
</feature>
<dbReference type="GO" id="GO:0006270">
    <property type="term" value="P:DNA replication initiation"/>
    <property type="evidence" value="ECO:0007669"/>
    <property type="project" value="TreeGrafter"/>
</dbReference>
<dbReference type="AlphaFoldDB" id="I7MAE1"/>
<dbReference type="Pfam" id="PF04042">
    <property type="entry name" value="DNA_pol_E_B"/>
    <property type="match status" value="1"/>
</dbReference>
<evidence type="ECO:0000256" key="2">
    <source>
        <dbReference type="ARBA" id="ARBA00007299"/>
    </source>
</evidence>
<reference evidence="9" key="1">
    <citation type="journal article" date="2006" name="PLoS Biol.">
        <title>Macronuclear genome sequence of the ciliate Tetrahymena thermophila, a model eukaryote.</title>
        <authorList>
            <person name="Eisen J.A."/>
            <person name="Coyne R.S."/>
            <person name="Wu M."/>
            <person name="Wu D."/>
            <person name="Thiagarajan M."/>
            <person name="Wortman J.R."/>
            <person name="Badger J.H."/>
            <person name="Ren Q."/>
            <person name="Amedeo P."/>
            <person name="Jones K.M."/>
            <person name="Tallon L.J."/>
            <person name="Delcher A.L."/>
            <person name="Salzberg S.L."/>
            <person name="Silva J.C."/>
            <person name="Haas B.J."/>
            <person name="Majoros W.H."/>
            <person name="Farzad M."/>
            <person name="Carlton J.M."/>
            <person name="Smith R.K. Jr."/>
            <person name="Garg J."/>
            <person name="Pearlman R.E."/>
            <person name="Karrer K.M."/>
            <person name="Sun L."/>
            <person name="Manning G."/>
            <person name="Elde N.C."/>
            <person name="Turkewitz A.P."/>
            <person name="Asai D.J."/>
            <person name="Wilkes D.E."/>
            <person name="Wang Y."/>
            <person name="Cai H."/>
            <person name="Collins K."/>
            <person name="Stewart B.A."/>
            <person name="Lee S.R."/>
            <person name="Wilamowska K."/>
            <person name="Weinberg Z."/>
            <person name="Ruzzo W.L."/>
            <person name="Wloga D."/>
            <person name="Gaertig J."/>
            <person name="Frankel J."/>
            <person name="Tsao C.-C."/>
            <person name="Gorovsky M.A."/>
            <person name="Keeling P.J."/>
            <person name="Waller R.F."/>
            <person name="Patron N.J."/>
            <person name="Cherry J.M."/>
            <person name="Stover N.A."/>
            <person name="Krieger C.J."/>
            <person name="del Toro C."/>
            <person name="Ryder H.F."/>
            <person name="Williamson S.C."/>
            <person name="Barbeau R.A."/>
            <person name="Hamilton E.P."/>
            <person name="Orias E."/>
        </authorList>
    </citation>
    <scope>NUCLEOTIDE SEQUENCE [LARGE SCALE GENOMIC DNA]</scope>
    <source>
        <strain evidence="9">SB210</strain>
    </source>
</reference>
<dbReference type="GO" id="GO:0003677">
    <property type="term" value="F:DNA binding"/>
    <property type="evidence" value="ECO:0007669"/>
    <property type="project" value="InterPro"/>
</dbReference>
<evidence type="ECO:0000256" key="3">
    <source>
        <dbReference type="ARBA" id="ARBA00018596"/>
    </source>
</evidence>
<dbReference type="RefSeq" id="XP_001024651.1">
    <property type="nucleotide sequence ID" value="XM_001024651.1"/>
</dbReference>
<dbReference type="HOGENOM" id="CLU_458951_0_0_1"/>
<keyword evidence="9" id="KW-1185">Reference proteome</keyword>
<dbReference type="InterPro" id="IPR054300">
    <property type="entry name" value="OB_DPOA2"/>
</dbReference>
<evidence type="ECO:0000256" key="5">
    <source>
        <dbReference type="ARBA" id="ARBA00023242"/>
    </source>
</evidence>
<dbReference type="eggNOG" id="KOG1625">
    <property type="taxonomic scope" value="Eukaryota"/>
</dbReference>
<evidence type="ECO:0000259" key="7">
    <source>
        <dbReference type="Pfam" id="PF22062"/>
    </source>
</evidence>
<dbReference type="OMA" id="IANIDAH"/>
<dbReference type="InterPro" id="IPR007185">
    <property type="entry name" value="DNA_pol_a/d/e_bsu"/>
</dbReference>
<dbReference type="PDB" id="7UY8">
    <property type="method" value="EM"/>
    <property type="resolution" value="4.50 A"/>
    <property type="chains" value="B=1-595"/>
</dbReference>